<keyword evidence="2" id="KW-1185">Reference proteome</keyword>
<reference evidence="1" key="1">
    <citation type="submission" date="2020-07" db="EMBL/GenBank/DDBJ databases">
        <title>The High-quality genome of the commercially important snow crab, Chionoecetes opilio.</title>
        <authorList>
            <person name="Jeong J.-H."/>
            <person name="Ryu S."/>
        </authorList>
    </citation>
    <scope>NUCLEOTIDE SEQUENCE</scope>
    <source>
        <strain evidence="1">MADBK_172401_WGS</strain>
        <tissue evidence="1">Digestive gland</tissue>
    </source>
</reference>
<dbReference type="EMBL" id="JACEEZ010020309">
    <property type="protein sequence ID" value="KAG0714714.1"/>
    <property type="molecule type" value="Genomic_DNA"/>
</dbReference>
<evidence type="ECO:0000313" key="2">
    <source>
        <dbReference type="Proteomes" id="UP000770661"/>
    </source>
</evidence>
<proteinExistence type="predicted"/>
<dbReference type="AlphaFoldDB" id="A0A8J4XXT2"/>
<name>A0A8J4XXT2_CHIOP</name>
<sequence length="207" mass="23700">MSPTFCEKRCCNNAVGRLQAASVILKIRPLLQFFMSHLLFGSHVVKVSGIRDQEVDKTVDVSCQFLVQNTRTDRQVKHQTKKDSAGCKTQVANASGTTSLFHNEEEMLLLLWMKEVLCGMREQKMSWHRRNLIYHIGATCACRSPDNQLYQPKDSLLAELITGLRDIRMDKVLLKNVQRGWTEMTQRMRTLVMRGGCEVIKITLISK</sequence>
<evidence type="ECO:0000313" key="1">
    <source>
        <dbReference type="EMBL" id="KAG0714714.1"/>
    </source>
</evidence>
<dbReference type="Proteomes" id="UP000770661">
    <property type="component" value="Unassembled WGS sequence"/>
</dbReference>
<comment type="caution">
    <text evidence="1">The sequence shown here is derived from an EMBL/GenBank/DDBJ whole genome shotgun (WGS) entry which is preliminary data.</text>
</comment>
<organism evidence="1 2">
    <name type="scientific">Chionoecetes opilio</name>
    <name type="common">Atlantic snow crab</name>
    <name type="synonym">Cancer opilio</name>
    <dbReference type="NCBI Taxonomy" id="41210"/>
    <lineage>
        <taxon>Eukaryota</taxon>
        <taxon>Metazoa</taxon>
        <taxon>Ecdysozoa</taxon>
        <taxon>Arthropoda</taxon>
        <taxon>Crustacea</taxon>
        <taxon>Multicrustacea</taxon>
        <taxon>Malacostraca</taxon>
        <taxon>Eumalacostraca</taxon>
        <taxon>Eucarida</taxon>
        <taxon>Decapoda</taxon>
        <taxon>Pleocyemata</taxon>
        <taxon>Brachyura</taxon>
        <taxon>Eubrachyura</taxon>
        <taxon>Majoidea</taxon>
        <taxon>Majidae</taxon>
        <taxon>Chionoecetes</taxon>
    </lineage>
</organism>
<protein>
    <submittedName>
        <fullName evidence="1">Uncharacterized protein</fullName>
    </submittedName>
</protein>
<gene>
    <name evidence="1" type="ORF">GWK47_013596</name>
</gene>
<accession>A0A8J4XXT2</accession>